<evidence type="ECO:0000313" key="2">
    <source>
        <dbReference type="Proteomes" id="UP000478052"/>
    </source>
</evidence>
<dbReference type="AlphaFoldDB" id="A0A6G0VIU6"/>
<accession>A0A6G0VIU6</accession>
<evidence type="ECO:0000313" key="1">
    <source>
        <dbReference type="EMBL" id="KAF0688902.1"/>
    </source>
</evidence>
<sequence length="80" mass="9224">RLDREEERKRNHSDNPTISATDNDILMSLKIAISKKLPREDYRELLDLSIIYLGGVPPGGIKFRKPGAYHMARWIAKAIY</sequence>
<keyword evidence="2" id="KW-1185">Reference proteome</keyword>
<protein>
    <submittedName>
        <fullName evidence="1">Uncharacterized protein</fullName>
    </submittedName>
</protein>
<dbReference type="EMBL" id="VUJU01016467">
    <property type="protein sequence ID" value="KAF0688902.1"/>
    <property type="molecule type" value="Genomic_DNA"/>
</dbReference>
<gene>
    <name evidence="1" type="ORF">FWK35_00037516</name>
</gene>
<organism evidence="1 2">
    <name type="scientific">Aphis craccivora</name>
    <name type="common">Cowpea aphid</name>
    <dbReference type="NCBI Taxonomy" id="307492"/>
    <lineage>
        <taxon>Eukaryota</taxon>
        <taxon>Metazoa</taxon>
        <taxon>Ecdysozoa</taxon>
        <taxon>Arthropoda</taxon>
        <taxon>Hexapoda</taxon>
        <taxon>Insecta</taxon>
        <taxon>Pterygota</taxon>
        <taxon>Neoptera</taxon>
        <taxon>Paraneoptera</taxon>
        <taxon>Hemiptera</taxon>
        <taxon>Sternorrhyncha</taxon>
        <taxon>Aphidomorpha</taxon>
        <taxon>Aphidoidea</taxon>
        <taxon>Aphididae</taxon>
        <taxon>Aphidini</taxon>
        <taxon>Aphis</taxon>
        <taxon>Aphis</taxon>
    </lineage>
</organism>
<feature type="non-terminal residue" evidence="1">
    <location>
        <position position="1"/>
    </location>
</feature>
<name>A0A6G0VIU6_APHCR</name>
<proteinExistence type="predicted"/>
<dbReference type="OrthoDB" id="6626659at2759"/>
<reference evidence="1 2" key="1">
    <citation type="submission" date="2019-08" db="EMBL/GenBank/DDBJ databases">
        <title>Whole genome of Aphis craccivora.</title>
        <authorList>
            <person name="Voronova N.V."/>
            <person name="Shulinski R.S."/>
            <person name="Bandarenka Y.V."/>
            <person name="Zhorov D.G."/>
            <person name="Warner D."/>
        </authorList>
    </citation>
    <scope>NUCLEOTIDE SEQUENCE [LARGE SCALE GENOMIC DNA]</scope>
    <source>
        <strain evidence="1">180601</strain>
        <tissue evidence="1">Whole Body</tissue>
    </source>
</reference>
<dbReference type="Proteomes" id="UP000478052">
    <property type="component" value="Unassembled WGS sequence"/>
</dbReference>
<comment type="caution">
    <text evidence="1">The sequence shown here is derived from an EMBL/GenBank/DDBJ whole genome shotgun (WGS) entry which is preliminary data.</text>
</comment>